<evidence type="ECO:0000256" key="2">
    <source>
        <dbReference type="ARBA" id="ARBA00023002"/>
    </source>
</evidence>
<dbReference type="PANTHER" id="PTHR43353:SF5">
    <property type="entry name" value="SUCCINATE-SEMIALDEHYDE DEHYDROGENASE, MITOCHONDRIAL"/>
    <property type="match status" value="1"/>
</dbReference>
<evidence type="ECO:0000256" key="1">
    <source>
        <dbReference type="ARBA" id="ARBA00009986"/>
    </source>
</evidence>
<accession>A0A2M9BHR9</accession>
<evidence type="ECO:0000313" key="6">
    <source>
        <dbReference type="EMBL" id="PJJ57493.1"/>
    </source>
</evidence>
<evidence type="ECO:0000313" key="7">
    <source>
        <dbReference type="Proteomes" id="UP000230842"/>
    </source>
</evidence>
<dbReference type="SUPFAM" id="SSF53720">
    <property type="entry name" value="ALDH-like"/>
    <property type="match status" value="1"/>
</dbReference>
<dbReference type="InterPro" id="IPR016163">
    <property type="entry name" value="Ald_DH_C"/>
</dbReference>
<dbReference type="InterPro" id="IPR016162">
    <property type="entry name" value="Ald_DH_N"/>
</dbReference>
<sequence length="494" mass="51172">MTATVDTTDLSALLAGVPDVRTDAALAGTDPGEGWFAVTDPATGAVLAHVAEHDVTDARVAAAAAATAGRDWARRPNRERSAILHRAHALMMDDHERLATLITAENGKTLADARAEVAYAAEFFRWFAEEAVRPHGSYDPAPAGGVRHLVHRKPIGVAALVTPWNFPAAMATRKIAPALAAGCTVVLKPAEETPLTALAVGAILVEAGVPADAVRIVTTTDAPAVVEALLADEHVRKVSFTGSTQVGRILLHQAADRVLESSMELGGNAPFVVCDDADLDAAVAGALTAKLRGGGQVCVAANRFYVHTDVADAFVQRFGEAIAALNVGHGADDGTDAGPVITPVAAERIEKLVADAVAGGARVAYQAQAPSGAGNWVAPRLLVDVPGDAAIAHEEIFGPVATVRTWSDDDEVVAMANDTEFGLASYVYSRDLQRAIRLGEAFESGMVGVNRGLVSDPAAPFGGVKQSGLGREGATLGIDAFTEVQHLAVAWPDA</sequence>
<dbReference type="GO" id="GO:0004777">
    <property type="term" value="F:succinate-semialdehyde dehydrogenase (NAD+) activity"/>
    <property type="evidence" value="ECO:0007669"/>
    <property type="project" value="TreeGrafter"/>
</dbReference>
<dbReference type="Gene3D" id="3.40.605.10">
    <property type="entry name" value="Aldehyde Dehydrogenase, Chain A, domain 1"/>
    <property type="match status" value="1"/>
</dbReference>
<dbReference type="FunFam" id="3.40.605.10:FF:000063">
    <property type="entry name" value="Succinate-semialdehyde dehydrogenase, mitochondrial"/>
    <property type="match status" value="1"/>
</dbReference>
<proteinExistence type="inferred from homology"/>
<evidence type="ECO:0000256" key="3">
    <source>
        <dbReference type="PROSITE-ProRule" id="PRU10007"/>
    </source>
</evidence>
<dbReference type="OrthoDB" id="6882680at2"/>
<dbReference type="GO" id="GO:0009450">
    <property type="term" value="P:gamma-aminobutyric acid catabolic process"/>
    <property type="evidence" value="ECO:0007669"/>
    <property type="project" value="TreeGrafter"/>
</dbReference>
<evidence type="ECO:0000256" key="4">
    <source>
        <dbReference type="RuleBase" id="RU003345"/>
    </source>
</evidence>
<dbReference type="Gene3D" id="3.40.309.10">
    <property type="entry name" value="Aldehyde Dehydrogenase, Chain A, domain 2"/>
    <property type="match status" value="1"/>
</dbReference>
<dbReference type="InterPro" id="IPR016161">
    <property type="entry name" value="Ald_DH/histidinol_DH"/>
</dbReference>
<dbReference type="RefSeq" id="WP_100414691.1">
    <property type="nucleotide sequence ID" value="NZ_PGEZ01000001.1"/>
</dbReference>
<organism evidence="6 7">
    <name type="scientific">Mumia flava</name>
    <dbReference type="NCBI Taxonomy" id="1348852"/>
    <lineage>
        <taxon>Bacteria</taxon>
        <taxon>Bacillati</taxon>
        <taxon>Actinomycetota</taxon>
        <taxon>Actinomycetes</taxon>
        <taxon>Propionibacteriales</taxon>
        <taxon>Nocardioidaceae</taxon>
        <taxon>Mumia</taxon>
    </lineage>
</organism>
<gene>
    <name evidence="6" type="ORF">CLV56_1726</name>
</gene>
<dbReference type="FunFam" id="3.40.309.10:FF:000004">
    <property type="entry name" value="Succinate-semialdehyde dehydrogenase I"/>
    <property type="match status" value="1"/>
</dbReference>
<reference evidence="6 7" key="1">
    <citation type="submission" date="2017-11" db="EMBL/GenBank/DDBJ databases">
        <title>Genomic Encyclopedia of Archaeal and Bacterial Type Strains, Phase II (KMG-II): From Individual Species to Whole Genera.</title>
        <authorList>
            <person name="Goeker M."/>
        </authorList>
    </citation>
    <scope>NUCLEOTIDE SEQUENCE [LARGE SCALE GENOMIC DNA]</scope>
    <source>
        <strain evidence="6 7">DSM 27763</strain>
    </source>
</reference>
<feature type="active site" evidence="3">
    <location>
        <position position="264"/>
    </location>
</feature>
<dbReference type="InterPro" id="IPR050740">
    <property type="entry name" value="Aldehyde_DH_Superfamily"/>
</dbReference>
<dbReference type="Pfam" id="PF00171">
    <property type="entry name" value="Aldedh"/>
    <property type="match status" value="1"/>
</dbReference>
<dbReference type="PANTHER" id="PTHR43353">
    <property type="entry name" value="SUCCINATE-SEMIALDEHYDE DEHYDROGENASE, MITOCHONDRIAL"/>
    <property type="match status" value="1"/>
</dbReference>
<dbReference type="CDD" id="cd07103">
    <property type="entry name" value="ALDH_F5_SSADH_GabD"/>
    <property type="match status" value="1"/>
</dbReference>
<dbReference type="EMBL" id="PGEZ01000001">
    <property type="protein sequence ID" value="PJJ57493.1"/>
    <property type="molecule type" value="Genomic_DNA"/>
</dbReference>
<dbReference type="InterPro" id="IPR015590">
    <property type="entry name" value="Aldehyde_DH_dom"/>
</dbReference>
<dbReference type="Proteomes" id="UP000230842">
    <property type="component" value="Unassembled WGS sequence"/>
</dbReference>
<dbReference type="InterPro" id="IPR029510">
    <property type="entry name" value="Ald_DH_CS_GLU"/>
</dbReference>
<feature type="domain" description="Aldehyde dehydrogenase" evidence="5">
    <location>
        <begin position="36"/>
        <end position="486"/>
    </location>
</feature>
<dbReference type="PROSITE" id="PS00687">
    <property type="entry name" value="ALDEHYDE_DEHYDR_GLU"/>
    <property type="match status" value="1"/>
</dbReference>
<comment type="caution">
    <text evidence="6">The sequence shown here is derived from an EMBL/GenBank/DDBJ whole genome shotgun (WGS) entry which is preliminary data.</text>
</comment>
<dbReference type="AlphaFoldDB" id="A0A2M9BHR9"/>
<name>A0A2M9BHR9_9ACTN</name>
<keyword evidence="2 4" id="KW-0560">Oxidoreductase</keyword>
<comment type="similarity">
    <text evidence="1 4">Belongs to the aldehyde dehydrogenase family.</text>
</comment>
<keyword evidence="7" id="KW-1185">Reference proteome</keyword>
<protein>
    <submittedName>
        <fullName evidence="6">Succinate-semialdehyde dehydrogenase/glutarate-semialdehyde dehydrogenase</fullName>
    </submittedName>
</protein>
<evidence type="ECO:0000259" key="5">
    <source>
        <dbReference type="Pfam" id="PF00171"/>
    </source>
</evidence>